<dbReference type="InterPro" id="IPR036291">
    <property type="entry name" value="NAD(P)-bd_dom_sf"/>
</dbReference>
<organism evidence="2 3">
    <name type="scientific">Exidia glandulosa HHB12029</name>
    <dbReference type="NCBI Taxonomy" id="1314781"/>
    <lineage>
        <taxon>Eukaryota</taxon>
        <taxon>Fungi</taxon>
        <taxon>Dikarya</taxon>
        <taxon>Basidiomycota</taxon>
        <taxon>Agaricomycotina</taxon>
        <taxon>Agaricomycetes</taxon>
        <taxon>Auriculariales</taxon>
        <taxon>Exidiaceae</taxon>
        <taxon>Exidia</taxon>
    </lineage>
</organism>
<dbReference type="PANTHER" id="PTHR47534">
    <property type="entry name" value="YALI0E05731P"/>
    <property type="match status" value="1"/>
</dbReference>
<dbReference type="InterPro" id="IPR002347">
    <property type="entry name" value="SDR_fam"/>
</dbReference>
<evidence type="ECO:0000256" key="1">
    <source>
        <dbReference type="ARBA" id="ARBA00023002"/>
    </source>
</evidence>
<dbReference type="STRING" id="1314781.A0A165DJS0"/>
<name>A0A165DJS0_EXIGL</name>
<dbReference type="PANTHER" id="PTHR47534:SF3">
    <property type="entry name" value="ALCOHOL DEHYDROGENASE-LIKE C-TERMINAL DOMAIN-CONTAINING PROTEIN"/>
    <property type="match status" value="1"/>
</dbReference>
<dbReference type="InterPro" id="IPR052228">
    <property type="entry name" value="Sec_Metab_Biosynth_Oxidored"/>
</dbReference>
<protein>
    <submittedName>
        <fullName evidence="2">NAD(P)-binding protein</fullName>
    </submittedName>
</protein>
<dbReference type="AlphaFoldDB" id="A0A165DJS0"/>
<dbReference type="Proteomes" id="UP000077266">
    <property type="component" value="Unassembled WGS sequence"/>
</dbReference>
<keyword evidence="1" id="KW-0560">Oxidoreductase</keyword>
<dbReference type="Gene3D" id="3.40.50.720">
    <property type="entry name" value="NAD(P)-binding Rossmann-like Domain"/>
    <property type="match status" value="1"/>
</dbReference>
<reference evidence="2 3" key="1">
    <citation type="journal article" date="2016" name="Mol. Biol. Evol.">
        <title>Comparative Genomics of Early-Diverging Mushroom-Forming Fungi Provides Insights into the Origins of Lignocellulose Decay Capabilities.</title>
        <authorList>
            <person name="Nagy L.G."/>
            <person name="Riley R."/>
            <person name="Tritt A."/>
            <person name="Adam C."/>
            <person name="Daum C."/>
            <person name="Floudas D."/>
            <person name="Sun H."/>
            <person name="Yadav J.S."/>
            <person name="Pangilinan J."/>
            <person name="Larsson K.H."/>
            <person name="Matsuura K."/>
            <person name="Barry K."/>
            <person name="Labutti K."/>
            <person name="Kuo R."/>
            <person name="Ohm R.A."/>
            <person name="Bhattacharya S.S."/>
            <person name="Shirouzu T."/>
            <person name="Yoshinaga Y."/>
            <person name="Martin F.M."/>
            <person name="Grigoriev I.V."/>
            <person name="Hibbett D.S."/>
        </authorList>
    </citation>
    <scope>NUCLEOTIDE SEQUENCE [LARGE SCALE GENOMIC DNA]</scope>
    <source>
        <strain evidence="2 3">HHB12029</strain>
    </source>
</reference>
<dbReference type="GO" id="GO:0016491">
    <property type="term" value="F:oxidoreductase activity"/>
    <property type="evidence" value="ECO:0007669"/>
    <property type="project" value="UniProtKB-KW"/>
</dbReference>
<dbReference type="InParanoid" id="A0A165DJS0"/>
<sequence length="307" mass="33183">MVPDNSSVSTRGQRVVVVGATAGIGLGIALQFAKTGAEVWIVGRNPKTGNEVVEKLKQAAPVATPAPEFRFFQADCGLIKDNVRVTHELADAAGDAGFDHLFITHGGPAFASDVAPNEDGLDSHFAVLVLSRFILSHHLTVVRPTVKRSVVSIAIAGNGKADFDVNDITLEALKKNGTYSVLRVAPRDCTIMDAVARELAERNPSIRFMNLNPGFVKTPALNNPVGQPLWLRIAFKLCDWFIAKTIEEYAQIPFYLVANPEGQKLVGTEAKATHWDNGANPLPESPALKTPATRKAIWDFMIGLLPQ</sequence>
<dbReference type="EMBL" id="KV426213">
    <property type="protein sequence ID" value="KZV84714.1"/>
    <property type="molecule type" value="Genomic_DNA"/>
</dbReference>
<dbReference type="Pfam" id="PF00106">
    <property type="entry name" value="adh_short"/>
    <property type="match status" value="1"/>
</dbReference>
<evidence type="ECO:0000313" key="3">
    <source>
        <dbReference type="Proteomes" id="UP000077266"/>
    </source>
</evidence>
<accession>A0A165DJS0</accession>
<evidence type="ECO:0000313" key="2">
    <source>
        <dbReference type="EMBL" id="KZV84714.1"/>
    </source>
</evidence>
<gene>
    <name evidence="2" type="ORF">EXIGLDRAFT_841963</name>
</gene>
<dbReference type="SUPFAM" id="SSF51735">
    <property type="entry name" value="NAD(P)-binding Rossmann-fold domains"/>
    <property type="match status" value="1"/>
</dbReference>
<keyword evidence="3" id="KW-1185">Reference proteome</keyword>
<dbReference type="OrthoDB" id="2898509at2759"/>
<proteinExistence type="predicted"/>